<dbReference type="PANTHER" id="PTHR20883:SF48">
    <property type="entry name" value="ECTOINE DIOXYGENASE"/>
    <property type="match status" value="1"/>
</dbReference>
<dbReference type="Pfam" id="PF05721">
    <property type="entry name" value="PhyH"/>
    <property type="match status" value="1"/>
</dbReference>
<keyword evidence="2" id="KW-0560">Oxidoreductase</keyword>
<feature type="compositionally biased region" description="Basic residues" evidence="1">
    <location>
        <begin position="18"/>
        <end position="27"/>
    </location>
</feature>
<feature type="compositionally biased region" description="Polar residues" evidence="1">
    <location>
        <begin position="28"/>
        <end position="40"/>
    </location>
</feature>
<protein>
    <submittedName>
        <fullName evidence="2">Phytanoyl-CoA dioxygenase family protein</fullName>
    </submittedName>
</protein>
<evidence type="ECO:0000256" key="1">
    <source>
        <dbReference type="SAM" id="MobiDB-lite"/>
    </source>
</evidence>
<evidence type="ECO:0000313" key="3">
    <source>
        <dbReference type="Proteomes" id="UP000309676"/>
    </source>
</evidence>
<dbReference type="Gene3D" id="2.60.120.620">
    <property type="entry name" value="q2cbj1_9rhob like domain"/>
    <property type="match status" value="1"/>
</dbReference>
<dbReference type="EMBL" id="VCIW01000012">
    <property type="protein sequence ID" value="TLS50912.1"/>
    <property type="molecule type" value="Genomic_DNA"/>
</dbReference>
<dbReference type="InterPro" id="IPR008775">
    <property type="entry name" value="Phytyl_CoA_dOase-like"/>
</dbReference>
<dbReference type="GO" id="GO:0005506">
    <property type="term" value="F:iron ion binding"/>
    <property type="evidence" value="ECO:0007669"/>
    <property type="project" value="UniProtKB-ARBA"/>
</dbReference>
<keyword evidence="2" id="KW-0223">Dioxygenase</keyword>
<reference evidence="2 3" key="1">
    <citation type="submission" date="2019-05" db="EMBL/GenBank/DDBJ databases">
        <authorList>
            <person name="Narsing Rao M.P."/>
            <person name="Li W.J."/>
        </authorList>
    </citation>
    <scope>NUCLEOTIDE SEQUENCE [LARGE SCALE GENOMIC DNA]</scope>
    <source>
        <strain evidence="2 3">SYSU_K30003</strain>
    </source>
</reference>
<dbReference type="GO" id="GO:0016706">
    <property type="term" value="F:2-oxoglutarate-dependent dioxygenase activity"/>
    <property type="evidence" value="ECO:0007669"/>
    <property type="project" value="UniProtKB-ARBA"/>
</dbReference>
<name>A0A5R9G3H3_9BACL</name>
<comment type="caution">
    <text evidence="2">The sequence shown here is derived from an EMBL/GenBank/DDBJ whole genome shotgun (WGS) entry which is preliminary data.</text>
</comment>
<gene>
    <name evidence="2" type="ORF">FE782_17855</name>
</gene>
<dbReference type="Proteomes" id="UP000309676">
    <property type="component" value="Unassembled WGS sequence"/>
</dbReference>
<sequence length="436" mass="49040">MRRCSRCRARSIGCRARRRSGGARRRTGLSTRSDRATSSPACPRGCRTTSCTRSAAPRIPRGSRRCRVPSTSRCWRPSASRSAGCTAPRAFCTRRASRRRSPASSSGSGSGWPSMSSSLFRLRCGAMHPDGRDGRRGRRRPRRACCACGTRSDIRRRWRRRCGGRYRSWYEERGMKMNETDFATAEKVAFYEKNGFVQIDGVLSPSELEELRAYADEVMAMETSESMQPDKENRGYYRVLNQRFNTWMDHAGMAKFSLHERFAGIANRLTGGRGIRLFHDHLLFKMPGDSKPTPWHQDLPYWPMNEPGALSMWLPLDDVTEANGCMMFVPGSRSVGKLDAIDLVNPQDIYEFEQSEAARSAQPVVVRMKAGSCTFHDGLTFHYAHSNTTDRPRRVLAVIYMIDGTTYNGKPHILCDRVDGLQAGDALAGPPFPKLA</sequence>
<dbReference type="PANTHER" id="PTHR20883">
    <property type="entry name" value="PHYTANOYL-COA DIOXYGENASE DOMAIN CONTAINING 1"/>
    <property type="match status" value="1"/>
</dbReference>
<feature type="region of interest" description="Disordered" evidence="1">
    <location>
        <begin position="18"/>
        <end position="84"/>
    </location>
</feature>
<dbReference type="AlphaFoldDB" id="A0A5R9G3H3"/>
<organism evidence="2 3">
    <name type="scientific">Paenibacillus antri</name>
    <dbReference type="NCBI Taxonomy" id="2582848"/>
    <lineage>
        <taxon>Bacteria</taxon>
        <taxon>Bacillati</taxon>
        <taxon>Bacillota</taxon>
        <taxon>Bacilli</taxon>
        <taxon>Bacillales</taxon>
        <taxon>Paenibacillaceae</taxon>
        <taxon>Paenibacillus</taxon>
    </lineage>
</organism>
<feature type="compositionally biased region" description="Polar residues" evidence="1">
    <location>
        <begin position="69"/>
        <end position="83"/>
    </location>
</feature>
<proteinExistence type="predicted"/>
<keyword evidence="3" id="KW-1185">Reference proteome</keyword>
<accession>A0A5R9G3H3</accession>
<dbReference type="SUPFAM" id="SSF51197">
    <property type="entry name" value="Clavaminate synthase-like"/>
    <property type="match status" value="1"/>
</dbReference>
<evidence type="ECO:0000313" key="2">
    <source>
        <dbReference type="EMBL" id="TLS50912.1"/>
    </source>
</evidence>